<protein>
    <submittedName>
        <fullName evidence="1">Uncharacterized protein</fullName>
    </submittedName>
</protein>
<gene>
    <name evidence="1" type="ORF">DCAF_LOCUS5448</name>
</gene>
<organism evidence="1 2">
    <name type="scientific">Dovyalis caffra</name>
    <dbReference type="NCBI Taxonomy" id="77055"/>
    <lineage>
        <taxon>Eukaryota</taxon>
        <taxon>Viridiplantae</taxon>
        <taxon>Streptophyta</taxon>
        <taxon>Embryophyta</taxon>
        <taxon>Tracheophyta</taxon>
        <taxon>Spermatophyta</taxon>
        <taxon>Magnoliopsida</taxon>
        <taxon>eudicotyledons</taxon>
        <taxon>Gunneridae</taxon>
        <taxon>Pentapetalae</taxon>
        <taxon>rosids</taxon>
        <taxon>fabids</taxon>
        <taxon>Malpighiales</taxon>
        <taxon>Salicaceae</taxon>
        <taxon>Flacourtieae</taxon>
        <taxon>Dovyalis</taxon>
    </lineage>
</organism>
<name>A0AAV1R156_9ROSI</name>
<proteinExistence type="predicted"/>
<dbReference type="AlphaFoldDB" id="A0AAV1R156"/>
<dbReference type="Proteomes" id="UP001314170">
    <property type="component" value="Unassembled WGS sequence"/>
</dbReference>
<keyword evidence="2" id="KW-1185">Reference proteome</keyword>
<evidence type="ECO:0000313" key="1">
    <source>
        <dbReference type="EMBL" id="CAK7327732.1"/>
    </source>
</evidence>
<dbReference type="EMBL" id="CAWUPB010000858">
    <property type="protein sequence ID" value="CAK7327732.1"/>
    <property type="molecule type" value="Genomic_DNA"/>
</dbReference>
<reference evidence="1 2" key="1">
    <citation type="submission" date="2024-01" db="EMBL/GenBank/DDBJ databases">
        <authorList>
            <person name="Waweru B."/>
        </authorList>
    </citation>
    <scope>NUCLEOTIDE SEQUENCE [LARGE SCALE GENOMIC DNA]</scope>
</reference>
<sequence length="84" mass="9695">MVLEDGADSARLGGWYGSGSRLVQLDYAAGMVDECHEFVKVVVLVRGKGMRFVVVARRHEEWWHGAVQVRERMVWVFQVREMMV</sequence>
<evidence type="ECO:0000313" key="2">
    <source>
        <dbReference type="Proteomes" id="UP001314170"/>
    </source>
</evidence>
<comment type="caution">
    <text evidence="1">The sequence shown here is derived from an EMBL/GenBank/DDBJ whole genome shotgun (WGS) entry which is preliminary data.</text>
</comment>
<accession>A0AAV1R156</accession>